<dbReference type="AlphaFoldDB" id="A0A1E3GNY4"/>
<evidence type="ECO:0000313" key="2">
    <source>
        <dbReference type="Proteomes" id="UP000094622"/>
    </source>
</evidence>
<name>A0A1E3GNY4_9HYPH</name>
<evidence type="ECO:0000313" key="1">
    <source>
        <dbReference type="EMBL" id="ODN65749.1"/>
    </source>
</evidence>
<organism evidence="1 2">
    <name type="scientific">Methylobrevis pamukkalensis</name>
    <dbReference type="NCBI Taxonomy" id="1439726"/>
    <lineage>
        <taxon>Bacteria</taxon>
        <taxon>Pseudomonadati</taxon>
        <taxon>Pseudomonadota</taxon>
        <taxon>Alphaproteobacteria</taxon>
        <taxon>Hyphomicrobiales</taxon>
        <taxon>Pleomorphomonadaceae</taxon>
        <taxon>Methylobrevis</taxon>
    </lineage>
</organism>
<reference evidence="1 2" key="1">
    <citation type="submission" date="2016-07" db="EMBL/GenBank/DDBJ databases">
        <title>Draft Genome Sequence of Methylobrevis pamukkalensis PK2.</title>
        <authorList>
            <person name="Vasilenko O.V."/>
            <person name="Doronina N.V."/>
            <person name="Shmareva M.N."/>
            <person name="Tarlachkov S.V."/>
            <person name="Mustakhimov I."/>
            <person name="Trotsenko Y.A."/>
        </authorList>
    </citation>
    <scope>NUCLEOTIDE SEQUENCE [LARGE SCALE GENOMIC DNA]</scope>
    <source>
        <strain evidence="1 2">PK2</strain>
    </source>
</reference>
<dbReference type="Proteomes" id="UP000094622">
    <property type="component" value="Unassembled WGS sequence"/>
</dbReference>
<dbReference type="EMBL" id="MCRJ01000255">
    <property type="protein sequence ID" value="ODN65749.1"/>
    <property type="molecule type" value="Genomic_DNA"/>
</dbReference>
<accession>A0A1E3GNY4</accession>
<keyword evidence="2" id="KW-1185">Reference proteome</keyword>
<gene>
    <name evidence="1" type="ORF">A6302_04498</name>
</gene>
<sequence length="76" mass="7671">MTALPPPKAEKSTVTPAIVSALRSPRRLLSQTTVTVSPILKAPPVPVAPLAETLPSVATGAAVSTTAWVSSPVVTS</sequence>
<protein>
    <submittedName>
        <fullName evidence="1">Uncharacterized protein</fullName>
    </submittedName>
</protein>
<comment type="caution">
    <text evidence="1">The sequence shown here is derived from an EMBL/GenBank/DDBJ whole genome shotgun (WGS) entry which is preliminary data.</text>
</comment>
<proteinExistence type="predicted"/>